<organism evidence="2 3">
    <name type="scientific">Bimuria novae-zelandiae CBS 107.79</name>
    <dbReference type="NCBI Taxonomy" id="1447943"/>
    <lineage>
        <taxon>Eukaryota</taxon>
        <taxon>Fungi</taxon>
        <taxon>Dikarya</taxon>
        <taxon>Ascomycota</taxon>
        <taxon>Pezizomycotina</taxon>
        <taxon>Dothideomycetes</taxon>
        <taxon>Pleosporomycetidae</taxon>
        <taxon>Pleosporales</taxon>
        <taxon>Massarineae</taxon>
        <taxon>Didymosphaeriaceae</taxon>
        <taxon>Bimuria</taxon>
    </lineage>
</organism>
<dbReference type="Proteomes" id="UP000800036">
    <property type="component" value="Unassembled WGS sequence"/>
</dbReference>
<name>A0A6A5VP68_9PLEO</name>
<proteinExistence type="predicted"/>
<feature type="compositionally biased region" description="Basic and acidic residues" evidence="1">
    <location>
        <begin position="122"/>
        <end position="144"/>
    </location>
</feature>
<feature type="compositionally biased region" description="Basic and acidic residues" evidence="1">
    <location>
        <begin position="74"/>
        <end position="101"/>
    </location>
</feature>
<dbReference type="EMBL" id="ML976660">
    <property type="protein sequence ID" value="KAF1978309.1"/>
    <property type="molecule type" value="Genomic_DNA"/>
</dbReference>
<protein>
    <submittedName>
        <fullName evidence="2">Uncharacterized protein</fullName>
    </submittedName>
</protein>
<evidence type="ECO:0000313" key="2">
    <source>
        <dbReference type="EMBL" id="KAF1978309.1"/>
    </source>
</evidence>
<accession>A0A6A5VP68</accession>
<dbReference type="AlphaFoldDB" id="A0A6A5VP68"/>
<sequence>MFRALPSIVRHATRRTINNTTQRRYASQYEERRDKTLKTSSKLTWTLVPAASIAGIAYQYWDFESNSSQPGPSKSEKIEHEKHSDLEAPKPVEDRHGDTVAKHSIAAHKNQHKVREGVFNGKEFDNHELKHSGGNPDKDFEKKK</sequence>
<gene>
    <name evidence="2" type="ORF">BU23DRAFT_524818</name>
</gene>
<evidence type="ECO:0000256" key="1">
    <source>
        <dbReference type="SAM" id="MobiDB-lite"/>
    </source>
</evidence>
<reference evidence="2" key="1">
    <citation type="journal article" date="2020" name="Stud. Mycol.">
        <title>101 Dothideomycetes genomes: a test case for predicting lifestyles and emergence of pathogens.</title>
        <authorList>
            <person name="Haridas S."/>
            <person name="Albert R."/>
            <person name="Binder M."/>
            <person name="Bloem J."/>
            <person name="Labutti K."/>
            <person name="Salamov A."/>
            <person name="Andreopoulos B."/>
            <person name="Baker S."/>
            <person name="Barry K."/>
            <person name="Bills G."/>
            <person name="Bluhm B."/>
            <person name="Cannon C."/>
            <person name="Castanera R."/>
            <person name="Culley D."/>
            <person name="Daum C."/>
            <person name="Ezra D."/>
            <person name="Gonzalez J."/>
            <person name="Henrissat B."/>
            <person name="Kuo A."/>
            <person name="Liang C."/>
            <person name="Lipzen A."/>
            <person name="Lutzoni F."/>
            <person name="Magnuson J."/>
            <person name="Mondo S."/>
            <person name="Nolan M."/>
            <person name="Ohm R."/>
            <person name="Pangilinan J."/>
            <person name="Park H.-J."/>
            <person name="Ramirez L."/>
            <person name="Alfaro M."/>
            <person name="Sun H."/>
            <person name="Tritt A."/>
            <person name="Yoshinaga Y."/>
            <person name="Zwiers L.-H."/>
            <person name="Turgeon B."/>
            <person name="Goodwin S."/>
            <person name="Spatafora J."/>
            <person name="Crous P."/>
            <person name="Grigoriev I."/>
        </authorList>
    </citation>
    <scope>NUCLEOTIDE SEQUENCE</scope>
    <source>
        <strain evidence="2">CBS 107.79</strain>
    </source>
</reference>
<dbReference type="OrthoDB" id="5418632at2759"/>
<keyword evidence="3" id="KW-1185">Reference proteome</keyword>
<feature type="region of interest" description="Disordered" evidence="1">
    <location>
        <begin position="64"/>
        <end position="144"/>
    </location>
</feature>
<evidence type="ECO:0000313" key="3">
    <source>
        <dbReference type="Proteomes" id="UP000800036"/>
    </source>
</evidence>